<reference evidence="12" key="1">
    <citation type="submission" date="2025-08" db="UniProtKB">
        <authorList>
            <consortium name="Ensembl"/>
        </authorList>
    </citation>
    <scope>IDENTIFICATION</scope>
</reference>
<evidence type="ECO:0000256" key="8">
    <source>
        <dbReference type="ARBA" id="ARBA00081733"/>
    </source>
</evidence>
<dbReference type="InterPro" id="IPR036252">
    <property type="entry name" value="Proteasome_activ_sf"/>
</dbReference>
<evidence type="ECO:0000313" key="13">
    <source>
        <dbReference type="Proteomes" id="UP000694386"/>
    </source>
</evidence>
<evidence type="ECO:0000259" key="11">
    <source>
        <dbReference type="Pfam" id="PF02252"/>
    </source>
</evidence>
<dbReference type="InterPro" id="IPR036997">
    <property type="entry name" value="PA28_C_sf"/>
</dbReference>
<evidence type="ECO:0000256" key="9">
    <source>
        <dbReference type="SAM" id="MobiDB-lite"/>
    </source>
</evidence>
<gene>
    <name evidence="12" type="primary">Psme1</name>
</gene>
<dbReference type="FunFam" id="1.20.5.120:FF:000001">
    <property type="entry name" value="Proteasome activator complex subunit 3"/>
    <property type="match status" value="1"/>
</dbReference>
<dbReference type="FunFam" id="1.20.120.180:FF:000002">
    <property type="entry name" value="Proteasome activator complex subunit 1"/>
    <property type="match status" value="1"/>
</dbReference>
<keyword evidence="2" id="KW-0647">Proteasome</keyword>
<evidence type="ECO:0000256" key="4">
    <source>
        <dbReference type="ARBA" id="ARBA00038650"/>
    </source>
</evidence>
<dbReference type="SUPFAM" id="SSF47216">
    <property type="entry name" value="Proteasome activator"/>
    <property type="match status" value="1"/>
</dbReference>
<dbReference type="InterPro" id="IPR003186">
    <property type="entry name" value="PA28_C"/>
</dbReference>
<comment type="function">
    <text evidence="3">Implicated in immunoproteasome assembly and required for efficient antigen processing. The PA28 activator complex enhances the generation of class I binding peptides by altering the cleavage pattern of the proteasome.</text>
</comment>
<accession>A0A8C2N0A5</accession>
<dbReference type="PANTHER" id="PTHR10660">
    <property type="entry name" value="PROTEASOME REGULATOR PA28"/>
    <property type="match status" value="1"/>
</dbReference>
<feature type="region of interest" description="Disordered" evidence="9">
    <location>
        <begin position="60"/>
        <end position="102"/>
    </location>
</feature>
<dbReference type="GO" id="GO:0005737">
    <property type="term" value="C:cytoplasm"/>
    <property type="evidence" value="ECO:0007669"/>
    <property type="project" value="TreeGrafter"/>
</dbReference>
<dbReference type="Ensembl" id="ENSCGRT00001027253.1">
    <property type="protein sequence ID" value="ENSCGRP00001023008.1"/>
    <property type="gene ID" value="ENSCGRG00001021358.1"/>
</dbReference>
<dbReference type="Gene3D" id="1.20.120.180">
    <property type="entry name" value="Proteasome activator pa28, C-terminal domain"/>
    <property type="match status" value="1"/>
</dbReference>
<comment type="similarity">
    <text evidence="1">Belongs to the PA28 family.</text>
</comment>
<evidence type="ECO:0000256" key="3">
    <source>
        <dbReference type="ARBA" id="ARBA00037467"/>
    </source>
</evidence>
<dbReference type="AlphaFoldDB" id="A0A8C2N0A5"/>
<dbReference type="PANTHER" id="PTHR10660:SF5">
    <property type="entry name" value="PROTEASOME ACTIVATOR COMPLEX SUBUNIT 1"/>
    <property type="match status" value="1"/>
</dbReference>
<dbReference type="GO" id="GO:0019884">
    <property type="term" value="P:antigen processing and presentation of exogenous antigen"/>
    <property type="evidence" value="ECO:0007669"/>
    <property type="project" value="UniProtKB-ARBA"/>
</dbReference>
<feature type="compositionally biased region" description="Basic and acidic residues" evidence="9">
    <location>
        <begin position="68"/>
        <end position="98"/>
    </location>
</feature>
<evidence type="ECO:0000259" key="10">
    <source>
        <dbReference type="Pfam" id="PF02251"/>
    </source>
</evidence>
<dbReference type="InterPro" id="IPR003185">
    <property type="entry name" value="Proteasome_activ_PA28_N"/>
</dbReference>
<comment type="subunit">
    <text evidence="4">Heterodimer of PSME1 and PSME2, which forms a hexameric ring. PSME1 can form homoheptamers.</text>
</comment>
<proteinExistence type="inferred from homology"/>
<dbReference type="InterPro" id="IPR009077">
    <property type="entry name" value="Proteasome_activ_PA28"/>
</dbReference>
<dbReference type="Pfam" id="PF02251">
    <property type="entry name" value="PA28_N"/>
    <property type="match status" value="1"/>
</dbReference>
<evidence type="ECO:0000256" key="5">
    <source>
        <dbReference type="ARBA" id="ARBA00039303"/>
    </source>
</evidence>
<organism evidence="12 13">
    <name type="scientific">Cricetulus griseus</name>
    <name type="common">Chinese hamster</name>
    <name type="synonym">Cricetulus barabensis griseus</name>
    <dbReference type="NCBI Taxonomy" id="10029"/>
    <lineage>
        <taxon>Eukaryota</taxon>
        <taxon>Metazoa</taxon>
        <taxon>Chordata</taxon>
        <taxon>Craniata</taxon>
        <taxon>Vertebrata</taxon>
        <taxon>Euteleostomi</taxon>
        <taxon>Mammalia</taxon>
        <taxon>Eutheria</taxon>
        <taxon>Euarchontoglires</taxon>
        <taxon>Glires</taxon>
        <taxon>Rodentia</taxon>
        <taxon>Myomorpha</taxon>
        <taxon>Muroidea</taxon>
        <taxon>Cricetidae</taxon>
        <taxon>Cricetinae</taxon>
        <taxon>Cricetulus</taxon>
    </lineage>
</organism>
<dbReference type="GeneTree" id="ENSGT00950000183098"/>
<feature type="domain" description="Proteasome activator PA28 C-terminal" evidence="11">
    <location>
        <begin position="131"/>
        <end position="222"/>
    </location>
</feature>
<dbReference type="Proteomes" id="UP000694386">
    <property type="component" value="Unplaced"/>
</dbReference>
<protein>
    <recommendedName>
        <fullName evidence="5">Proteasome activator complex subunit 1</fullName>
    </recommendedName>
    <alternativeName>
        <fullName evidence="7">11S regulator complex subunit alpha</fullName>
    </alternativeName>
    <alternativeName>
        <fullName evidence="8">Activator of multicatalytic protease subunit 1</fullName>
    </alternativeName>
    <alternativeName>
        <fullName evidence="6">Proteasome activator 28 subunit alpha</fullName>
    </alternativeName>
</protein>
<dbReference type="Pfam" id="PF02252">
    <property type="entry name" value="PA28_C"/>
    <property type="match status" value="1"/>
</dbReference>
<evidence type="ECO:0000256" key="2">
    <source>
        <dbReference type="ARBA" id="ARBA00022942"/>
    </source>
</evidence>
<feature type="domain" description="Proteasome activator PA28 N-terminal" evidence="10">
    <location>
        <begin position="9"/>
        <end position="68"/>
    </location>
</feature>
<dbReference type="GO" id="GO:0061133">
    <property type="term" value="F:endopeptidase activator activity"/>
    <property type="evidence" value="ECO:0007669"/>
    <property type="project" value="TreeGrafter"/>
</dbReference>
<evidence type="ECO:0000256" key="7">
    <source>
        <dbReference type="ARBA" id="ARBA00079269"/>
    </source>
</evidence>
<evidence type="ECO:0000256" key="6">
    <source>
        <dbReference type="ARBA" id="ARBA00041321"/>
    </source>
</evidence>
<dbReference type="GO" id="GO:0008537">
    <property type="term" value="C:proteasome activator complex"/>
    <property type="evidence" value="ECO:0007669"/>
    <property type="project" value="InterPro"/>
</dbReference>
<dbReference type="Gene3D" id="1.20.5.120">
    <property type="entry name" value="Proteasome activator pa28, N-terminal domain"/>
    <property type="match status" value="1"/>
</dbReference>
<evidence type="ECO:0000313" key="12">
    <source>
        <dbReference type="Ensembl" id="ENSCGRP00001023008.1"/>
    </source>
</evidence>
<dbReference type="GO" id="GO:2000045">
    <property type="term" value="P:regulation of G1/S transition of mitotic cell cycle"/>
    <property type="evidence" value="ECO:0007669"/>
    <property type="project" value="TreeGrafter"/>
</dbReference>
<reference evidence="12" key="2">
    <citation type="submission" date="2025-09" db="UniProtKB">
        <authorList>
            <consortium name="Ensembl"/>
        </authorList>
    </citation>
    <scope>IDENTIFICATION</scope>
</reference>
<name>A0A8C2N0A5_CRIGR</name>
<dbReference type="GO" id="GO:0005654">
    <property type="term" value="C:nucleoplasm"/>
    <property type="evidence" value="ECO:0007669"/>
    <property type="project" value="TreeGrafter"/>
</dbReference>
<evidence type="ECO:0000256" key="1">
    <source>
        <dbReference type="ARBA" id="ARBA00005883"/>
    </source>
</evidence>
<dbReference type="InterPro" id="IPR036996">
    <property type="entry name" value="PA28_N_sf"/>
</dbReference>
<sequence length="226" mass="26079">MATLRVHPEAQAKVDVFREDLCSKTENLLGSYFPKKISELDAFLKEPALNEANLSNLKAPLDIPIPDPVKEKEKEERKKQQEKEEKDEKKKGEDEDKGPPCGPVNCNEKIVALLQRLKPEIKDVIEQLNLEKVFELMTSLHTKLEGFHTQISKYFSERGDAVTKAAKQPHVGDYRQLVHELDEAEYQDIRLMVMEIRNAYAVLYDIILKNFEKLKKPRGETKGMIY</sequence>
<dbReference type="GO" id="GO:0061136">
    <property type="term" value="P:regulation of proteasomal protein catabolic process"/>
    <property type="evidence" value="ECO:0007669"/>
    <property type="project" value="TreeGrafter"/>
</dbReference>